<organism evidence="1 2">
    <name type="scientific">Segatella copri</name>
    <dbReference type="NCBI Taxonomy" id="165179"/>
    <lineage>
        <taxon>Bacteria</taxon>
        <taxon>Pseudomonadati</taxon>
        <taxon>Bacteroidota</taxon>
        <taxon>Bacteroidia</taxon>
        <taxon>Bacteroidales</taxon>
        <taxon>Prevotellaceae</taxon>
        <taxon>Segatella</taxon>
    </lineage>
</organism>
<gene>
    <name evidence="1" type="ORF">DWX90_11845</name>
</gene>
<proteinExistence type="predicted"/>
<reference evidence="1 2" key="1">
    <citation type="submission" date="2018-08" db="EMBL/GenBank/DDBJ databases">
        <title>A genome reference for cultivated species of the human gut microbiota.</title>
        <authorList>
            <person name="Zou Y."/>
            <person name="Xue W."/>
            <person name="Luo G."/>
        </authorList>
    </citation>
    <scope>NUCLEOTIDE SEQUENCE [LARGE SCALE GENOMIC DNA]</scope>
    <source>
        <strain evidence="1 2">AF22-1</strain>
    </source>
</reference>
<name>A0AA92TK91_9BACT</name>
<protein>
    <submittedName>
        <fullName evidence="1">Uncharacterized protein</fullName>
    </submittedName>
</protein>
<dbReference type="EMBL" id="QRVN01000027">
    <property type="protein sequence ID" value="RGS45924.1"/>
    <property type="molecule type" value="Genomic_DNA"/>
</dbReference>
<evidence type="ECO:0000313" key="2">
    <source>
        <dbReference type="Proteomes" id="UP000286113"/>
    </source>
</evidence>
<sequence length="65" mass="7758">MGMLVASFRVPYRGMPIIACYQFQAAKLRFFPETTKYFFFFLRNILEMSIIRRFAFPPANYVFEG</sequence>
<evidence type="ECO:0000313" key="1">
    <source>
        <dbReference type="EMBL" id="RGS45924.1"/>
    </source>
</evidence>
<dbReference type="Proteomes" id="UP000286113">
    <property type="component" value="Unassembled WGS sequence"/>
</dbReference>
<comment type="caution">
    <text evidence="1">The sequence shown here is derived from an EMBL/GenBank/DDBJ whole genome shotgun (WGS) entry which is preliminary data.</text>
</comment>
<accession>A0AA92TK91</accession>
<dbReference type="AlphaFoldDB" id="A0AA92TK91"/>